<dbReference type="EMBL" id="AC150207">
    <property type="protein sequence ID" value="ABD32627.1"/>
    <property type="molecule type" value="Genomic_DNA"/>
</dbReference>
<accession>Q2HTQ4</accession>
<dbReference type="AlphaFoldDB" id="Q2HTQ4"/>
<name>Q2HTQ4_MEDTR</name>
<dbReference type="ExpressionAtlas" id="Q2HTQ4">
    <property type="expression patterns" value="differential"/>
</dbReference>
<dbReference type="PANTHER" id="PTHR46922">
    <property type="entry name" value="DHHA1 DOMAIN PROTEIN"/>
    <property type="match status" value="1"/>
</dbReference>
<organism evidence="2">
    <name type="scientific">Medicago truncatula</name>
    <name type="common">Barrel medic</name>
    <name type="synonym">Medicago tribuloides</name>
    <dbReference type="NCBI Taxonomy" id="3880"/>
    <lineage>
        <taxon>Eukaryota</taxon>
        <taxon>Viridiplantae</taxon>
        <taxon>Streptophyta</taxon>
        <taxon>Embryophyta</taxon>
        <taxon>Tracheophyta</taxon>
        <taxon>Spermatophyta</taxon>
        <taxon>Magnoliopsida</taxon>
        <taxon>eudicotyledons</taxon>
        <taxon>Gunneridae</taxon>
        <taxon>Pentapetalae</taxon>
        <taxon>rosids</taxon>
        <taxon>fabids</taxon>
        <taxon>Fabales</taxon>
        <taxon>Fabaceae</taxon>
        <taxon>Papilionoideae</taxon>
        <taxon>50 kb inversion clade</taxon>
        <taxon>NPAAA clade</taxon>
        <taxon>Hologalegina</taxon>
        <taxon>IRL clade</taxon>
        <taxon>Trifolieae</taxon>
        <taxon>Medicago</taxon>
    </lineage>
</organism>
<feature type="compositionally biased region" description="Acidic residues" evidence="1">
    <location>
        <begin position="22"/>
        <end position="40"/>
    </location>
</feature>
<reference evidence="2" key="1">
    <citation type="submission" date="2004-10" db="EMBL/GenBank/DDBJ databases">
        <authorList>
            <person name="Town C.D."/>
        </authorList>
    </citation>
    <scope>NUCLEOTIDE SEQUENCE</scope>
</reference>
<evidence type="ECO:0000313" key="2">
    <source>
        <dbReference type="EMBL" id="ABD32627.1"/>
    </source>
</evidence>
<proteinExistence type="predicted"/>
<gene>
    <name evidence="2" type="ORF">MtrDRAFT_AC150207g17v2</name>
</gene>
<reference evidence="2" key="2">
    <citation type="submission" date="2007-03" db="EMBL/GenBank/DDBJ databases">
        <authorList>
            <consortium name="The International Medicago Genome Annotation Group"/>
        </authorList>
    </citation>
    <scope>NUCLEOTIDE SEQUENCE</scope>
</reference>
<evidence type="ECO:0000256" key="1">
    <source>
        <dbReference type="SAM" id="MobiDB-lite"/>
    </source>
</evidence>
<protein>
    <submittedName>
        <fullName evidence="2">Uncharacterized protein</fullName>
    </submittedName>
</protein>
<feature type="region of interest" description="Disordered" evidence="1">
    <location>
        <begin position="1"/>
        <end position="48"/>
    </location>
</feature>
<sequence>MKNGSDFEGVRSPEWRVILPVPDDDEDDDENPVEENDDADSSTPTETQTVVPIFIPSNIDSDLVGYNVDVVKFKFEDNLTSELSSYLNEQLKVPVPRVFMKLDPTMWVADGFNSVFSGIGLRRISHPTVVTPVTSLKS</sequence>
<dbReference type="PANTHER" id="PTHR46922:SF4">
    <property type="entry name" value="DHHA1 DOMAIN PROTEIN"/>
    <property type="match status" value="1"/>
</dbReference>